<dbReference type="SUPFAM" id="SSF46561">
    <property type="entry name" value="Ribosomal protein L29 (L29p)"/>
    <property type="match status" value="1"/>
</dbReference>
<dbReference type="EMBL" id="FOFO01000002">
    <property type="protein sequence ID" value="SEP64138.1"/>
    <property type="molecule type" value="Genomic_DNA"/>
</dbReference>
<dbReference type="NCBIfam" id="TIGR00012">
    <property type="entry name" value="L29"/>
    <property type="match status" value="1"/>
</dbReference>
<dbReference type="Gene3D" id="1.10.287.310">
    <property type="match status" value="1"/>
</dbReference>
<gene>
    <name evidence="5" type="primary">rpmC</name>
    <name evidence="6" type="ORF">SAMN05421693_102170</name>
</gene>
<evidence type="ECO:0000256" key="2">
    <source>
        <dbReference type="ARBA" id="ARBA00022980"/>
    </source>
</evidence>
<dbReference type="AlphaFoldDB" id="A0A1H8ZK82"/>
<dbReference type="GO" id="GO:0022625">
    <property type="term" value="C:cytosolic large ribosomal subunit"/>
    <property type="evidence" value="ECO:0007669"/>
    <property type="project" value="TreeGrafter"/>
</dbReference>
<name>A0A1H8ZK82_9GAMM</name>
<evidence type="ECO:0000256" key="3">
    <source>
        <dbReference type="ARBA" id="ARBA00023274"/>
    </source>
</evidence>
<organism evidence="6 7">
    <name type="scientific">Ectothiorhodospira magna</name>
    <dbReference type="NCBI Taxonomy" id="867345"/>
    <lineage>
        <taxon>Bacteria</taxon>
        <taxon>Pseudomonadati</taxon>
        <taxon>Pseudomonadota</taxon>
        <taxon>Gammaproteobacteria</taxon>
        <taxon>Chromatiales</taxon>
        <taxon>Ectothiorhodospiraceae</taxon>
        <taxon>Ectothiorhodospira</taxon>
    </lineage>
</organism>
<keyword evidence="2 5" id="KW-0689">Ribosomal protein</keyword>
<dbReference type="Pfam" id="PF00831">
    <property type="entry name" value="Ribosomal_L29"/>
    <property type="match status" value="1"/>
</dbReference>
<dbReference type="RefSeq" id="WP_008933169.1">
    <property type="nucleotide sequence ID" value="NZ_FOFO01000002.1"/>
</dbReference>
<evidence type="ECO:0000313" key="6">
    <source>
        <dbReference type="EMBL" id="SEP64138.1"/>
    </source>
</evidence>
<sequence>MKVSEVREKGSDELQGELLELYREQFKMRMQKGTGQSPRPDRFGKIRKDIARIKTVLNQRSMAGE</sequence>
<dbReference type="GO" id="GO:0003735">
    <property type="term" value="F:structural constituent of ribosome"/>
    <property type="evidence" value="ECO:0007669"/>
    <property type="project" value="InterPro"/>
</dbReference>
<accession>A0A1H8ZK82</accession>
<dbReference type="InterPro" id="IPR050063">
    <property type="entry name" value="Ribosomal_protein_uL29"/>
</dbReference>
<dbReference type="FunFam" id="1.10.287.310:FF:000001">
    <property type="entry name" value="50S ribosomal protein L29"/>
    <property type="match status" value="1"/>
</dbReference>
<dbReference type="PANTHER" id="PTHR10916">
    <property type="entry name" value="60S RIBOSOMAL PROTEIN L35/50S RIBOSOMAL PROTEIN L29"/>
    <property type="match status" value="1"/>
</dbReference>
<dbReference type="InterPro" id="IPR001854">
    <property type="entry name" value="Ribosomal_uL29"/>
</dbReference>
<proteinExistence type="inferred from homology"/>
<protein>
    <recommendedName>
        <fullName evidence="4 5">Large ribosomal subunit protein uL29</fullName>
    </recommendedName>
</protein>
<reference evidence="6 7" key="1">
    <citation type="submission" date="2016-10" db="EMBL/GenBank/DDBJ databases">
        <authorList>
            <person name="de Groot N.N."/>
        </authorList>
    </citation>
    <scope>NUCLEOTIDE SEQUENCE [LARGE SCALE GENOMIC DNA]</scope>
    <source>
        <strain evidence="6 7">B7-7</strain>
    </source>
</reference>
<dbReference type="GO" id="GO:0006412">
    <property type="term" value="P:translation"/>
    <property type="evidence" value="ECO:0007669"/>
    <property type="project" value="UniProtKB-UniRule"/>
</dbReference>
<evidence type="ECO:0000256" key="1">
    <source>
        <dbReference type="ARBA" id="ARBA00009254"/>
    </source>
</evidence>
<dbReference type="InterPro" id="IPR036049">
    <property type="entry name" value="Ribosomal_uL29_sf"/>
</dbReference>
<evidence type="ECO:0000256" key="5">
    <source>
        <dbReference type="HAMAP-Rule" id="MF_00374"/>
    </source>
</evidence>
<dbReference type="PANTHER" id="PTHR10916:SF0">
    <property type="entry name" value="LARGE RIBOSOMAL SUBUNIT PROTEIN UL29C"/>
    <property type="match status" value="1"/>
</dbReference>
<dbReference type="STRING" id="867345.SAMN05421693_102170"/>
<keyword evidence="7" id="KW-1185">Reference proteome</keyword>
<evidence type="ECO:0000256" key="4">
    <source>
        <dbReference type="ARBA" id="ARBA00035204"/>
    </source>
</evidence>
<dbReference type="HAMAP" id="MF_00374">
    <property type="entry name" value="Ribosomal_uL29"/>
    <property type="match status" value="1"/>
</dbReference>
<keyword evidence="3 5" id="KW-0687">Ribonucleoprotein</keyword>
<comment type="similarity">
    <text evidence="1 5">Belongs to the universal ribosomal protein uL29 family.</text>
</comment>
<evidence type="ECO:0000313" key="7">
    <source>
        <dbReference type="Proteomes" id="UP000199496"/>
    </source>
</evidence>
<dbReference type="Proteomes" id="UP000199496">
    <property type="component" value="Unassembled WGS sequence"/>
</dbReference>
<dbReference type="CDD" id="cd00427">
    <property type="entry name" value="Ribosomal_L29_HIP"/>
    <property type="match status" value="1"/>
</dbReference>
<dbReference type="OrthoDB" id="9815192at2"/>